<dbReference type="AlphaFoldDB" id="A0A7W5Z3U6"/>
<feature type="region of interest" description="Disordered" evidence="1">
    <location>
        <begin position="77"/>
        <end position="116"/>
    </location>
</feature>
<dbReference type="EMBL" id="JACICC010000002">
    <property type="protein sequence ID" value="MBB3809101.1"/>
    <property type="molecule type" value="Genomic_DNA"/>
</dbReference>
<keyword evidence="3" id="KW-1185">Reference proteome</keyword>
<organism evidence="2 3">
    <name type="scientific">Pseudochelatococcus contaminans</name>
    <dbReference type="NCBI Taxonomy" id="1538103"/>
    <lineage>
        <taxon>Bacteria</taxon>
        <taxon>Pseudomonadati</taxon>
        <taxon>Pseudomonadota</taxon>
        <taxon>Alphaproteobacteria</taxon>
        <taxon>Hyphomicrobiales</taxon>
        <taxon>Chelatococcaceae</taxon>
        <taxon>Pseudochelatococcus</taxon>
    </lineage>
</organism>
<evidence type="ECO:0000313" key="3">
    <source>
        <dbReference type="Proteomes" id="UP000537592"/>
    </source>
</evidence>
<evidence type="ECO:0000256" key="1">
    <source>
        <dbReference type="SAM" id="MobiDB-lite"/>
    </source>
</evidence>
<dbReference type="RefSeq" id="WP_343052429.1">
    <property type="nucleotide sequence ID" value="NZ_JACICC010000002.1"/>
</dbReference>
<name>A0A7W5Z3U6_9HYPH</name>
<gene>
    <name evidence="2" type="ORF">FHS81_001171</name>
</gene>
<proteinExistence type="predicted"/>
<feature type="compositionally biased region" description="Acidic residues" evidence="1">
    <location>
        <begin position="87"/>
        <end position="116"/>
    </location>
</feature>
<dbReference type="Pfam" id="PF09538">
    <property type="entry name" value="FYDLN_acid"/>
    <property type="match status" value="1"/>
</dbReference>
<protein>
    <submittedName>
        <fullName evidence="2">Uncharacterized protein (TIGR02300 family)</fullName>
    </submittedName>
</protein>
<dbReference type="NCBIfam" id="TIGR02300">
    <property type="entry name" value="FYDLN_acid"/>
    <property type="match status" value="1"/>
</dbReference>
<accession>A0A7W5Z3U6</accession>
<dbReference type="Gene3D" id="2.20.28.30">
    <property type="entry name" value="RNA polymerase ii, chain L"/>
    <property type="match status" value="1"/>
</dbReference>
<reference evidence="2 3" key="1">
    <citation type="submission" date="2020-08" db="EMBL/GenBank/DDBJ databases">
        <title>Genomic Encyclopedia of Type Strains, Phase IV (KMG-IV): sequencing the most valuable type-strain genomes for metagenomic binning, comparative biology and taxonomic classification.</title>
        <authorList>
            <person name="Goeker M."/>
        </authorList>
    </citation>
    <scope>NUCLEOTIDE SEQUENCE [LARGE SCALE GENOMIC DNA]</scope>
    <source>
        <strain evidence="2 3">DSM 28760</strain>
    </source>
</reference>
<comment type="caution">
    <text evidence="2">The sequence shown here is derived from an EMBL/GenBank/DDBJ whole genome shotgun (WGS) entry which is preliminary data.</text>
</comment>
<dbReference type="Proteomes" id="UP000537592">
    <property type="component" value="Unassembled WGS sequence"/>
</dbReference>
<evidence type="ECO:0000313" key="2">
    <source>
        <dbReference type="EMBL" id="MBB3809101.1"/>
    </source>
</evidence>
<sequence length="130" mass="13948">MHLTVAKPELGTKRLCQNCGAKFYDLNRDPILCPKCGAPFLVSAGRTAPVVATAVEDETDAETDVVEIVSLDDVADSEEAAVKTGDEDIDIGDDDIPDDDDEATFLADEDEENDDVADLIDGDIESDDEN</sequence>
<dbReference type="InterPro" id="IPR012644">
    <property type="entry name" value="CHP02300_FYDLN_acid"/>
</dbReference>